<reference evidence="1 2" key="1">
    <citation type="submission" date="2019-08" db="EMBL/GenBank/DDBJ databases">
        <title>Paraburkholderia sp. DCY113.</title>
        <authorList>
            <person name="Kang J."/>
        </authorList>
    </citation>
    <scope>NUCLEOTIDE SEQUENCE [LARGE SCALE GENOMIC DNA]</scope>
    <source>
        <strain evidence="1 2">DCY113</strain>
    </source>
</reference>
<dbReference type="AlphaFoldDB" id="A0A5B0G261"/>
<evidence type="ECO:0000313" key="1">
    <source>
        <dbReference type="EMBL" id="KAA0997312.1"/>
    </source>
</evidence>
<dbReference type="EMBL" id="VTUZ01000097">
    <property type="protein sequence ID" value="KAA0997312.1"/>
    <property type="molecule type" value="Genomic_DNA"/>
</dbReference>
<protein>
    <submittedName>
        <fullName evidence="1">Uncharacterized protein</fullName>
    </submittedName>
</protein>
<organism evidence="1 2">
    <name type="scientific">Paraburkholderia panacisoli</name>
    <dbReference type="NCBI Taxonomy" id="2603818"/>
    <lineage>
        <taxon>Bacteria</taxon>
        <taxon>Pseudomonadati</taxon>
        <taxon>Pseudomonadota</taxon>
        <taxon>Betaproteobacteria</taxon>
        <taxon>Burkholderiales</taxon>
        <taxon>Burkholderiaceae</taxon>
        <taxon>Paraburkholderia</taxon>
    </lineage>
</organism>
<accession>A0A5B0G261</accession>
<name>A0A5B0G261_9BURK</name>
<evidence type="ECO:0000313" key="2">
    <source>
        <dbReference type="Proteomes" id="UP000325273"/>
    </source>
</evidence>
<keyword evidence="2" id="KW-1185">Reference proteome</keyword>
<sequence length="68" mass="8307">MPFSVQEIRRLLCRLIWRTLHSIEHVMSWSNWRRQHQYRAQQCHYRRRGGTPPAYLVLGWTSMSPPRS</sequence>
<proteinExistence type="predicted"/>
<gene>
    <name evidence="1" type="ORF">FVF58_50120</name>
</gene>
<comment type="caution">
    <text evidence="1">The sequence shown here is derived from an EMBL/GenBank/DDBJ whole genome shotgun (WGS) entry which is preliminary data.</text>
</comment>
<dbReference type="Proteomes" id="UP000325273">
    <property type="component" value="Unassembled WGS sequence"/>
</dbReference>